<keyword evidence="1" id="KW-0808">Transferase</keyword>
<dbReference type="GO" id="GO:0016757">
    <property type="term" value="F:glycosyltransferase activity"/>
    <property type="evidence" value="ECO:0007669"/>
    <property type="project" value="UniProtKB-KW"/>
</dbReference>
<feature type="compositionally biased region" description="Basic residues" evidence="2">
    <location>
        <begin position="609"/>
        <end position="623"/>
    </location>
</feature>
<feature type="region of interest" description="Disordered" evidence="2">
    <location>
        <begin position="44"/>
        <end position="86"/>
    </location>
</feature>
<gene>
    <name evidence="5" type="ORF">R1flu_017652</name>
</gene>
<feature type="domain" description="Glycosyl transferase family 1" evidence="4">
    <location>
        <begin position="669"/>
        <end position="786"/>
    </location>
</feature>
<comment type="caution">
    <text evidence="5">The sequence shown here is derived from an EMBL/GenBank/DDBJ whole genome shotgun (WGS) entry which is preliminary data.</text>
</comment>
<keyword evidence="3" id="KW-1133">Transmembrane helix</keyword>
<evidence type="ECO:0000256" key="3">
    <source>
        <dbReference type="SAM" id="Phobius"/>
    </source>
</evidence>
<dbReference type="Pfam" id="PF00534">
    <property type="entry name" value="Glycos_transf_1"/>
    <property type="match status" value="1"/>
</dbReference>
<feature type="region of interest" description="Disordered" evidence="2">
    <location>
        <begin position="254"/>
        <end position="273"/>
    </location>
</feature>
<dbReference type="Pfam" id="PF16994">
    <property type="entry name" value="Glyco_trans_4_5"/>
    <property type="match status" value="1"/>
</dbReference>
<feature type="compositionally biased region" description="Low complexity" evidence="2">
    <location>
        <begin position="47"/>
        <end position="61"/>
    </location>
</feature>
<feature type="compositionally biased region" description="Basic and acidic residues" evidence="2">
    <location>
        <begin position="595"/>
        <end position="608"/>
    </location>
</feature>
<feature type="transmembrane region" description="Helical" evidence="3">
    <location>
        <begin position="102"/>
        <end position="126"/>
    </location>
</feature>
<organism evidence="5 6">
    <name type="scientific">Riccia fluitans</name>
    <dbReference type="NCBI Taxonomy" id="41844"/>
    <lineage>
        <taxon>Eukaryota</taxon>
        <taxon>Viridiplantae</taxon>
        <taxon>Streptophyta</taxon>
        <taxon>Embryophyta</taxon>
        <taxon>Marchantiophyta</taxon>
        <taxon>Marchantiopsida</taxon>
        <taxon>Marchantiidae</taxon>
        <taxon>Marchantiales</taxon>
        <taxon>Ricciaceae</taxon>
        <taxon>Riccia</taxon>
    </lineage>
</organism>
<keyword evidence="3" id="KW-0472">Membrane</keyword>
<dbReference type="Proteomes" id="UP001605036">
    <property type="component" value="Unassembled WGS sequence"/>
</dbReference>
<evidence type="ECO:0000313" key="6">
    <source>
        <dbReference type="Proteomes" id="UP001605036"/>
    </source>
</evidence>
<sequence length="816" mass="89585">MEIRGVDFATGMESGGRSPLQIDLTGEVVRPPVLIVGRSFKGSPCLTPTSSPSPRRVTPTVKTPPPKRLADNGCSTPTKRSNSSSRLSANSRCSRFFSGRCLLPWIIFIAVWTLLGLHVQFSWLYLEGVTPGNEEIGVHITSVSGIRNTAEGLSKSHTEVHRAQVAWTPHWFGRVLRGWRISDEIVSEEQLDTSVVAQGEGRQEPVLKQGDESPTDVPLQRSIEALQQQFPGRRINTQRPDFEDIGHTLVKDITKGSSSEEGPEDGNAWNSPSANNFTIGTLVGPFDELERNVLGLEGDEESKVGFGCRADSAFAKLVSGKSLVIVLHELSMTGAPLSMLELGTKMRSCGGRVSAVVLNKQGGLYSELVARGIRILQDKAHHSWSAATKADLVVAGSAACASWISQYLTSNPRGGDRLIWWIMENRREYFERAKLLLGKPKTLLFLSDTQAMTWREWSAKDGLSLSLDVDVVPLSVNENLASSANPAADRRAKLRDEVRRRMGLEPNDVLVASLSGINPGKGQLLFLQAALMVVDRVENEGLAGLAHVETDSDLEYRSIRSSLTGRQIFSLSEKLDIFNIFSDGKDNSPKSSSPAKEKRSSSSSGKDRKSSRKSKTPGKKSSLKQRGQNLMRKIVFRFRRKIRGNKDVDEGKPRLRVLIGSVGFKNNKAPYIEKISNLLDRNQHLANLTLSTPSTTHVAPLYAAADIYVMNAQGVGEAFGRVIVEAMAFGLPVLATDVGGSKEIISANVTGFLHPTGRAGIPVLAQNIRRLVDNKGARERMGHKCRELVMKRYQEEFMYEKLAGKFKRVLDTVHSS</sequence>
<dbReference type="Gene3D" id="3.40.50.2000">
    <property type="entry name" value="Glycogen Phosphorylase B"/>
    <property type="match status" value="1"/>
</dbReference>
<accession>A0ABD1ZGZ2</accession>
<evidence type="ECO:0000256" key="2">
    <source>
        <dbReference type="SAM" id="MobiDB-lite"/>
    </source>
</evidence>
<keyword evidence="1" id="KW-0328">Glycosyltransferase</keyword>
<feature type="region of interest" description="Disordered" evidence="2">
    <location>
        <begin position="586"/>
        <end position="626"/>
    </location>
</feature>
<keyword evidence="6" id="KW-1185">Reference proteome</keyword>
<evidence type="ECO:0000313" key="5">
    <source>
        <dbReference type="EMBL" id="KAL2649524.1"/>
    </source>
</evidence>
<reference evidence="5 6" key="1">
    <citation type="submission" date="2024-09" db="EMBL/GenBank/DDBJ databases">
        <title>Chromosome-scale assembly of Riccia fluitans.</title>
        <authorList>
            <person name="Paukszto L."/>
            <person name="Sawicki J."/>
            <person name="Karawczyk K."/>
            <person name="Piernik-Szablinska J."/>
            <person name="Szczecinska M."/>
            <person name="Mazdziarz M."/>
        </authorList>
    </citation>
    <scope>NUCLEOTIDE SEQUENCE [LARGE SCALE GENOMIC DNA]</scope>
    <source>
        <strain evidence="5">Rf_01</strain>
        <tissue evidence="5">Aerial parts of the thallus</tissue>
    </source>
</reference>
<keyword evidence="3" id="KW-0812">Transmembrane</keyword>
<evidence type="ECO:0000259" key="4">
    <source>
        <dbReference type="Pfam" id="PF00534"/>
    </source>
</evidence>
<evidence type="ECO:0000256" key="1">
    <source>
        <dbReference type="ARBA" id="ARBA00022676"/>
    </source>
</evidence>
<dbReference type="PANTHER" id="PTHR47778">
    <property type="entry name" value="BNAA05G14870D PROTEIN"/>
    <property type="match status" value="1"/>
</dbReference>
<dbReference type="AlphaFoldDB" id="A0ABD1ZGZ2"/>
<dbReference type="EMBL" id="JBHFFA010000001">
    <property type="protein sequence ID" value="KAL2649524.1"/>
    <property type="molecule type" value="Genomic_DNA"/>
</dbReference>
<name>A0ABD1ZGZ2_9MARC</name>
<dbReference type="InterPro" id="IPR001296">
    <property type="entry name" value="Glyco_trans_1"/>
</dbReference>
<dbReference type="InterPro" id="IPR041693">
    <property type="entry name" value="Glyco_trans_4_5"/>
</dbReference>
<protein>
    <recommendedName>
        <fullName evidence="4">Glycosyl transferase family 1 domain-containing protein</fullName>
    </recommendedName>
</protein>
<proteinExistence type="predicted"/>
<dbReference type="CDD" id="cd03801">
    <property type="entry name" value="GT4_PimA-like"/>
    <property type="match status" value="1"/>
</dbReference>
<dbReference type="PANTHER" id="PTHR47778:SF2">
    <property type="entry name" value="GLYCOSYL TRANSFERASE FAMILY 1 DOMAIN-CONTAINING PROTEIN"/>
    <property type="match status" value="1"/>
</dbReference>
<dbReference type="SUPFAM" id="SSF53756">
    <property type="entry name" value="UDP-Glycosyltransferase/glycogen phosphorylase"/>
    <property type="match status" value="2"/>
</dbReference>